<dbReference type="RefSeq" id="WP_344654198.1">
    <property type="nucleotide sequence ID" value="NZ_BAAAGX010000042.1"/>
</dbReference>
<name>A0ABN0V8H8_9ACTN</name>
<accession>A0ABN0V8H8</accession>
<reference evidence="1 2" key="1">
    <citation type="journal article" date="2019" name="Int. J. Syst. Evol. Microbiol.">
        <title>The Global Catalogue of Microorganisms (GCM) 10K type strain sequencing project: providing services to taxonomists for standard genome sequencing and annotation.</title>
        <authorList>
            <consortium name="The Broad Institute Genomics Platform"/>
            <consortium name="The Broad Institute Genome Sequencing Center for Infectious Disease"/>
            <person name="Wu L."/>
            <person name="Ma J."/>
        </authorList>
    </citation>
    <scope>NUCLEOTIDE SEQUENCE [LARGE SCALE GENOMIC DNA]</scope>
    <source>
        <strain evidence="1 2">JCM 10425</strain>
    </source>
</reference>
<gene>
    <name evidence="1" type="ORF">GCM10009539_80270</name>
</gene>
<dbReference type="Proteomes" id="UP001500967">
    <property type="component" value="Unassembled WGS sequence"/>
</dbReference>
<dbReference type="EMBL" id="BAAAGX010000042">
    <property type="protein sequence ID" value="GAA0280274.1"/>
    <property type="molecule type" value="Genomic_DNA"/>
</dbReference>
<proteinExistence type="predicted"/>
<protein>
    <submittedName>
        <fullName evidence="1">DUF885 domain-containing protein</fullName>
    </submittedName>
</protein>
<dbReference type="PANTHER" id="PTHR33361:SF15">
    <property type="entry name" value="DUF885 FAMILY LIPOPROTEIN"/>
    <property type="match status" value="1"/>
</dbReference>
<comment type="caution">
    <text evidence="1">The sequence shown here is derived from an EMBL/GenBank/DDBJ whole genome shotgun (WGS) entry which is preliminary data.</text>
</comment>
<dbReference type="PANTHER" id="PTHR33361">
    <property type="entry name" value="GLR0591 PROTEIN"/>
    <property type="match status" value="1"/>
</dbReference>
<evidence type="ECO:0000313" key="2">
    <source>
        <dbReference type="Proteomes" id="UP001500967"/>
    </source>
</evidence>
<keyword evidence="2" id="KW-1185">Reference proteome</keyword>
<dbReference type="Pfam" id="PF05960">
    <property type="entry name" value="DUF885"/>
    <property type="match status" value="1"/>
</dbReference>
<sequence length="490" mass="52815">MDARLRALADLDVAGTREGAGRHEYDGIAQDLSPDAIRRALHRIGAGPAYDDPHDEAHVAAFERNAHVRFGELELHRRNPVPHINNLDLACYDRDYAPAGERADAKARHLAAWPDAIDASISALDAVPADVADACLSGAIGLAAGLDPDQHADAYRAHARFVDHLRTKTDAPVELGAPALTALLSSAEALDVDLSALADDGERELTRVRALLDDACARIAPGQPTATTVAELLADHPDATGVLAEAQTLTHEVIAWSNASGLMPDTDGECLVGPAPESRQWAMAMMDWAAPYERDAPSWYHVTPPDPSWPRSEQEEWLSVFNRSSLPAITVHEVAPGHYTHGRALRRLDSDVRRLLLSGAFVEGWAHYVEELALEEGFRAGDPRFQAGVALEALVRVVRLLCAIGLHSGAMSVAEATARFTEHAFLSGPAAVSEARRGTFDPTYGRYTWGKLVLRDLRERAGTTPRRFHEDLLALGAPPLGLACAVVPGS</sequence>
<dbReference type="InterPro" id="IPR010281">
    <property type="entry name" value="DUF885"/>
</dbReference>
<evidence type="ECO:0000313" key="1">
    <source>
        <dbReference type="EMBL" id="GAA0280274.1"/>
    </source>
</evidence>
<organism evidence="1 2">
    <name type="scientific">Cryptosporangium japonicum</name>
    <dbReference type="NCBI Taxonomy" id="80872"/>
    <lineage>
        <taxon>Bacteria</taxon>
        <taxon>Bacillati</taxon>
        <taxon>Actinomycetota</taxon>
        <taxon>Actinomycetes</taxon>
        <taxon>Cryptosporangiales</taxon>
        <taxon>Cryptosporangiaceae</taxon>
        <taxon>Cryptosporangium</taxon>
    </lineage>
</organism>